<comment type="caution">
    <text evidence="1">The sequence shown here is derived from an EMBL/GenBank/DDBJ whole genome shotgun (WGS) entry which is preliminary data.</text>
</comment>
<dbReference type="Proteomes" id="UP000831701">
    <property type="component" value="Chromosome 3"/>
</dbReference>
<dbReference type="EMBL" id="CM041533">
    <property type="protein sequence ID" value="KAI3375432.1"/>
    <property type="molecule type" value="Genomic_DNA"/>
</dbReference>
<feature type="non-terminal residue" evidence="1">
    <location>
        <position position="1"/>
    </location>
</feature>
<sequence>CSVSASVFSFHPFVCLPSPVTRGPQEGAPSNRQPWTVLWSERNFQCVELFGHNSKRYIWRKNNTAHHQKNTIPTVKHGGGSIMLWGCFSSAGTGALVRVEGIMNSSKYQSVLAQNLPNSVRKLKMKRNFIFQHTTMTQSTHPNQLKNGFTRIRLRFWNGPGQSPDLNLIRISVGNKTILFYFNILKCTSPAILINLQCPTTQMCVSECPDKFATYTEMQLQHKFSSHYWEYYKQFCKPGFNNPDKPVSEVLRDEDCPSVIVPSRPFLQRCLPDFITLNGTVTIANRTRFKDALETRSVTDLQHAAKGITGLVDTKELGMKIVEDYSKSWALILICLLLSLAVTLVFILLLRFTAGLLLWTIIITVTLLVAYGMWYCSKELSQLRHRPGSDVAIVQVGLQTDLQIYLQLTQTWIILLVSLGMTEASIFLMLIFLRRRIRVAIALLREASKWIFNKHYDISYLASSGEAVYKVISPDVGCSYANSTCNPETFSGTNISKSALCLGSQCLFAFYGGETSYHRYLSLLQLSNLLVFLWLINFSLALEQCTLAGTFASYYWAKRKPQDIPQCPLFSSFSRAVRYHIGSLAFGALILSVVQLVQIILEYLKQKLKGVNNSLSRFIMHCLKCCFWCLENILRYMNRNVYIMVAIYGKNFCTSAREAFFLLMRNMVRVAVLDRVADLLLFLGKVLIAGGVGVVSFFFCTRKIPVIQEEEPNLNYYWVPPLTVVIGAYLIANGFFSIYAMCVDTLFLCFCKYNVIDFRMGCDDLERNDGSSEKPFFMSLELHRILGKSSQIRRPGPFAEKQPQSMMFPPPCFTVEFLPPPSIHPSSSAYPGPGQVRGGSSQASRDAQTSLTPDTSSSSSGGTPERRSQASRET</sequence>
<evidence type="ECO:0000313" key="1">
    <source>
        <dbReference type="EMBL" id="KAI3375432.1"/>
    </source>
</evidence>
<organism evidence="1 2">
    <name type="scientific">Scortum barcoo</name>
    <name type="common">barcoo grunter</name>
    <dbReference type="NCBI Taxonomy" id="214431"/>
    <lineage>
        <taxon>Eukaryota</taxon>
        <taxon>Metazoa</taxon>
        <taxon>Chordata</taxon>
        <taxon>Craniata</taxon>
        <taxon>Vertebrata</taxon>
        <taxon>Euteleostomi</taxon>
        <taxon>Actinopterygii</taxon>
        <taxon>Neopterygii</taxon>
        <taxon>Teleostei</taxon>
        <taxon>Neoteleostei</taxon>
        <taxon>Acanthomorphata</taxon>
        <taxon>Eupercaria</taxon>
        <taxon>Centrarchiformes</taxon>
        <taxon>Terapontoidei</taxon>
        <taxon>Terapontidae</taxon>
        <taxon>Scortum</taxon>
    </lineage>
</organism>
<proteinExistence type="predicted"/>
<evidence type="ECO:0000313" key="2">
    <source>
        <dbReference type="Proteomes" id="UP000831701"/>
    </source>
</evidence>
<accession>A0ACB8X537</accession>
<name>A0ACB8X537_9TELE</name>
<gene>
    <name evidence="1" type="ORF">L3Q82_021919</name>
</gene>
<protein>
    <submittedName>
        <fullName evidence="1">Uncharacterized protein</fullName>
    </submittedName>
</protein>
<reference evidence="1" key="1">
    <citation type="submission" date="2022-04" db="EMBL/GenBank/DDBJ databases">
        <title>Jade perch genome.</title>
        <authorList>
            <person name="Chao B."/>
        </authorList>
    </citation>
    <scope>NUCLEOTIDE SEQUENCE</scope>
    <source>
        <strain evidence="1">CB-2022</strain>
    </source>
</reference>
<keyword evidence="2" id="KW-1185">Reference proteome</keyword>